<evidence type="ECO:0000256" key="1">
    <source>
        <dbReference type="ARBA" id="ARBA00001971"/>
    </source>
</evidence>
<evidence type="ECO:0000313" key="6">
    <source>
        <dbReference type="Proteomes" id="UP000515264"/>
    </source>
</evidence>
<keyword evidence="3" id="KW-0479">Metal-binding</keyword>
<dbReference type="InterPro" id="IPR036396">
    <property type="entry name" value="Cyt_P450_sf"/>
</dbReference>
<dbReference type="InterPro" id="IPR050121">
    <property type="entry name" value="Cytochrome_P450_monoxygenase"/>
</dbReference>
<keyword evidence="3" id="KW-0503">Monooxygenase</keyword>
<dbReference type="SUPFAM" id="SSF48264">
    <property type="entry name" value="Cytochrome P450"/>
    <property type="match status" value="1"/>
</dbReference>
<dbReference type="InterPro" id="IPR001128">
    <property type="entry name" value="Cyt_P450"/>
</dbReference>
<dbReference type="InterPro" id="IPR017972">
    <property type="entry name" value="Cyt_P450_CS"/>
</dbReference>
<accession>A0ABX6R0V6</accession>
<reference evidence="5 6" key="1">
    <citation type="journal article" date="2020" name="J. Nat. Prod.">
        <title>Genomics-Metabolomics Profiling Disclosed Marine Vibrio spartinae 3.6 as a Producer of a New Branched Side Chain Prodigiosin.</title>
        <authorList>
            <person name="Vitale G.A."/>
            <person name="Sciarretta M."/>
            <person name="Palma Esposito F."/>
            <person name="January G.G."/>
            <person name="Giaccio M."/>
            <person name="Bunk B."/>
            <person name="Sproer C."/>
            <person name="Bajerski F."/>
            <person name="Power D."/>
            <person name="Festa C."/>
            <person name="Monti M.C."/>
            <person name="D'Auria M.V."/>
            <person name="de Pascale D."/>
        </authorList>
    </citation>
    <scope>NUCLEOTIDE SEQUENCE [LARGE SCALE GENOMIC DNA]</scope>
    <source>
        <strain evidence="5 6">3.6</strain>
    </source>
</reference>
<dbReference type="PROSITE" id="PS00086">
    <property type="entry name" value="CYTOCHROME_P450"/>
    <property type="match status" value="1"/>
</dbReference>
<dbReference type="PRINTS" id="PR00385">
    <property type="entry name" value="P450"/>
</dbReference>
<dbReference type="InterPro" id="IPR002401">
    <property type="entry name" value="Cyt_P450_E_grp-I"/>
</dbReference>
<dbReference type="Proteomes" id="UP000515264">
    <property type="component" value="Chromosome 1"/>
</dbReference>
<dbReference type="RefSeq" id="WP_182287559.1">
    <property type="nucleotide sequence ID" value="NZ_CP046268.1"/>
</dbReference>
<dbReference type="EMBL" id="CP046268">
    <property type="protein sequence ID" value="QMV14992.1"/>
    <property type="molecule type" value="Genomic_DNA"/>
</dbReference>
<organism evidence="5 6">
    <name type="scientific">Vibrio spartinae</name>
    <dbReference type="NCBI Taxonomy" id="1918945"/>
    <lineage>
        <taxon>Bacteria</taxon>
        <taxon>Pseudomonadati</taxon>
        <taxon>Pseudomonadota</taxon>
        <taxon>Gammaproteobacteria</taxon>
        <taxon>Vibrionales</taxon>
        <taxon>Vibrionaceae</taxon>
        <taxon>Vibrio</taxon>
    </lineage>
</organism>
<evidence type="ECO:0000256" key="3">
    <source>
        <dbReference type="RuleBase" id="RU000461"/>
    </source>
</evidence>
<proteinExistence type="inferred from homology"/>
<keyword evidence="3" id="KW-0349">Heme</keyword>
<sequence>MHNEFPGQGEERMTISPQQLPTEHVTLKRLHSFGILKVIEDGFKQHQGAFRLICEGESELVILGKAAHVQYWLDHYDSFVKEIHKLPSSSAVGRIILGDSLTFAKDGEEWKNGRKMTAPLVSPKLERTHAAMAKAADWITERFLTAASGTEGIDDIWPICVEWAARNVLDPFIGSAISVEEGVRFVTLNHEIFFRMIQMATADNQEALRNDPELLAYQAKIRELTERALVTAEPDTMVAALAQTLDIENQPQNMVSLVNMLMGNLFGSIDNPATNLCWCLIHLARNPEVIERIQEEAEKLESVAWSIQRCPVTMAVVKESLRLTPVSPIIERTTSETVEIDGCRIDKGTNVIFSPWLIHRNHEYWENPAEFNIDRFLQLKRLDPTTYLPFGQGKRNCVGMTLSLNQLAFTLLKLCSECRFTLDPLMQMLNLRPKFDTNLHPRGVVAFQVAPHGSHPSVSSVAPQSQHSEQSTNMTP</sequence>
<dbReference type="PANTHER" id="PTHR24305">
    <property type="entry name" value="CYTOCHROME P450"/>
    <property type="match status" value="1"/>
</dbReference>
<dbReference type="Gene3D" id="1.10.630.10">
    <property type="entry name" value="Cytochrome P450"/>
    <property type="match status" value="1"/>
</dbReference>
<dbReference type="PRINTS" id="PR00463">
    <property type="entry name" value="EP450I"/>
</dbReference>
<dbReference type="Pfam" id="PF00067">
    <property type="entry name" value="p450"/>
    <property type="match status" value="1"/>
</dbReference>
<evidence type="ECO:0000256" key="2">
    <source>
        <dbReference type="ARBA" id="ARBA00010617"/>
    </source>
</evidence>
<protein>
    <submittedName>
        <fullName evidence="5">Epi-isozizaene 5-monooxygenase/(E)-beta-farnesene synthase</fullName>
        <ecNumber evidence="5">1.14.13.106</ecNumber>
    </submittedName>
</protein>
<keyword evidence="3" id="KW-0408">Iron</keyword>
<dbReference type="CDD" id="cd00302">
    <property type="entry name" value="cytochrome_P450"/>
    <property type="match status" value="1"/>
</dbReference>
<keyword evidence="6" id="KW-1185">Reference proteome</keyword>
<name>A0ABX6R0V6_9VIBR</name>
<gene>
    <name evidence="5" type="ORF">Vspart_02270</name>
</gene>
<dbReference type="EC" id="1.14.13.106" evidence="5"/>
<dbReference type="PANTHER" id="PTHR24305:SF166">
    <property type="entry name" value="CYTOCHROME P450 12A4, MITOCHONDRIAL-RELATED"/>
    <property type="match status" value="1"/>
</dbReference>
<dbReference type="GO" id="GO:0016491">
    <property type="term" value="F:oxidoreductase activity"/>
    <property type="evidence" value="ECO:0007669"/>
    <property type="project" value="UniProtKB-KW"/>
</dbReference>
<evidence type="ECO:0000313" key="5">
    <source>
        <dbReference type="EMBL" id="QMV14992.1"/>
    </source>
</evidence>
<comment type="cofactor">
    <cofactor evidence="1">
        <name>heme</name>
        <dbReference type="ChEBI" id="CHEBI:30413"/>
    </cofactor>
</comment>
<evidence type="ECO:0000256" key="4">
    <source>
        <dbReference type="SAM" id="MobiDB-lite"/>
    </source>
</evidence>
<feature type="region of interest" description="Disordered" evidence="4">
    <location>
        <begin position="455"/>
        <end position="476"/>
    </location>
</feature>
<feature type="compositionally biased region" description="Polar residues" evidence="4">
    <location>
        <begin position="456"/>
        <end position="476"/>
    </location>
</feature>
<comment type="similarity">
    <text evidence="2 3">Belongs to the cytochrome P450 family.</text>
</comment>
<keyword evidence="3 5" id="KW-0560">Oxidoreductase</keyword>